<feature type="domain" description="PAC" evidence="8">
    <location>
        <begin position="239"/>
        <end position="291"/>
    </location>
</feature>
<dbReference type="InterPro" id="IPR001610">
    <property type="entry name" value="PAC"/>
</dbReference>
<dbReference type="CDD" id="cd00082">
    <property type="entry name" value="HisKA"/>
    <property type="match status" value="1"/>
</dbReference>
<proteinExistence type="predicted"/>
<dbReference type="InterPro" id="IPR005467">
    <property type="entry name" value="His_kinase_dom"/>
</dbReference>
<name>A0ABW3U378_9GAMM</name>
<protein>
    <recommendedName>
        <fullName evidence="2">histidine kinase</fullName>
        <ecNumber evidence="2">2.7.13.3</ecNumber>
    </recommendedName>
</protein>
<evidence type="ECO:0000256" key="2">
    <source>
        <dbReference type="ARBA" id="ARBA00012438"/>
    </source>
</evidence>
<dbReference type="InterPro" id="IPR035965">
    <property type="entry name" value="PAS-like_dom_sf"/>
</dbReference>
<dbReference type="Gene3D" id="3.30.565.10">
    <property type="entry name" value="Histidine kinase-like ATPase, C-terminal domain"/>
    <property type="match status" value="1"/>
</dbReference>
<keyword evidence="9" id="KW-0547">Nucleotide-binding</keyword>
<dbReference type="RefSeq" id="WP_230437976.1">
    <property type="nucleotide sequence ID" value="NZ_CP087715.1"/>
</dbReference>
<evidence type="ECO:0000259" key="8">
    <source>
        <dbReference type="PROSITE" id="PS50113"/>
    </source>
</evidence>
<dbReference type="PROSITE" id="PS50113">
    <property type="entry name" value="PAC"/>
    <property type="match status" value="1"/>
</dbReference>
<dbReference type="InterPro" id="IPR000700">
    <property type="entry name" value="PAS-assoc_C"/>
</dbReference>
<dbReference type="InterPro" id="IPR036890">
    <property type="entry name" value="HATPase_C_sf"/>
</dbReference>
<keyword evidence="3" id="KW-0597">Phosphoprotein</keyword>
<dbReference type="Pfam" id="PF08447">
    <property type="entry name" value="PAS_3"/>
    <property type="match status" value="1"/>
</dbReference>
<dbReference type="SUPFAM" id="SSF55874">
    <property type="entry name" value="ATPase domain of HSP90 chaperone/DNA topoisomerase II/histidine kinase"/>
    <property type="match status" value="1"/>
</dbReference>
<organism evidence="9 10">
    <name type="scientific">Microbulbifer celer</name>
    <dbReference type="NCBI Taxonomy" id="435905"/>
    <lineage>
        <taxon>Bacteria</taxon>
        <taxon>Pseudomonadati</taxon>
        <taxon>Pseudomonadota</taxon>
        <taxon>Gammaproteobacteria</taxon>
        <taxon>Cellvibrionales</taxon>
        <taxon>Microbulbiferaceae</taxon>
        <taxon>Microbulbifer</taxon>
    </lineage>
</organism>
<dbReference type="InterPro" id="IPR036097">
    <property type="entry name" value="HisK_dim/P_sf"/>
</dbReference>
<dbReference type="InterPro" id="IPR004358">
    <property type="entry name" value="Sig_transdc_His_kin-like_C"/>
</dbReference>
<dbReference type="SMART" id="SM00388">
    <property type="entry name" value="HisKA"/>
    <property type="match status" value="1"/>
</dbReference>
<sequence length="687" mass="76445">MSHSDPPHSVADLHLAMPDELDALSPELLQHQVGYLHGLLSGPHRGLWEWHPDTGAQRAAGDIWQRIHGEPEQALSGIWTGDLNLVHPDERDGLLTLRDRLRLQGSFLDLSIRAYTRDRQPIWLRLWARAHRDARGRRFFVGGCVDYSESQLPRSQSFFGGDRFHAALEAVGDGLWEWDLRVDEIVLDRSCWKILGYTSTNREVDARAALGRWRRHIHPEDFPRLDQAMDDHVRDRLPLDVEFRVRHVEGSLVWVRCRGSMQTNSAGQPLRVVGTLQDITETRNRTQRLEEELQQLRRESGDRAGLLSSLSHELRTPLNAILGYTQLVELDHSLNPDQRHRLTEIRKAGQHLLQLIGDVMDLARIDSHHLAPSISALRPAELVADCNQLLEPLASTRKVNLIFEPLGWEQAYILADQVRFKQVVLNLVGNAIKYNREGGRVVVNFAPQAEGWLRLSILDTGRGIPAEKQAEAFEPFNRLGAEKGQIEGTGVGLAIARQLTEAMGGRIGFDSEEGQGSIFWIEFLMIDAPQEVMQLAARPDYASNLPACKLLYVSARKSAAERLKSLLSRYPQIEVQSVTDAMKGIFAARISTPDMVIYDSDIAGISASDFAAVLAGDASTAAIPQVVIGDRDIETQAVQLLTDYDLGDLAECLHAGLRRASAAGSDGSGCGGYKTAPAKNRNENRGS</sequence>
<keyword evidence="5" id="KW-0418">Kinase</keyword>
<dbReference type="SUPFAM" id="SSF55785">
    <property type="entry name" value="PYP-like sensor domain (PAS domain)"/>
    <property type="match status" value="2"/>
</dbReference>
<comment type="catalytic activity">
    <reaction evidence="1">
        <text>ATP + protein L-histidine = ADP + protein N-phospho-L-histidine.</text>
        <dbReference type="EC" id="2.7.13.3"/>
    </reaction>
</comment>
<dbReference type="PANTHER" id="PTHR43047">
    <property type="entry name" value="TWO-COMPONENT HISTIDINE PROTEIN KINASE"/>
    <property type="match status" value="1"/>
</dbReference>
<gene>
    <name evidence="9" type="ORF">ACFQ2X_01555</name>
</gene>
<dbReference type="NCBIfam" id="TIGR00229">
    <property type="entry name" value="sensory_box"/>
    <property type="match status" value="1"/>
</dbReference>
<dbReference type="InterPro" id="IPR013655">
    <property type="entry name" value="PAS_fold_3"/>
</dbReference>
<dbReference type="InterPro" id="IPR003661">
    <property type="entry name" value="HisK_dim/P_dom"/>
</dbReference>
<dbReference type="CDD" id="cd16922">
    <property type="entry name" value="HATPase_EvgS-ArcB-TorS-like"/>
    <property type="match status" value="1"/>
</dbReference>
<evidence type="ECO:0000256" key="5">
    <source>
        <dbReference type="ARBA" id="ARBA00022777"/>
    </source>
</evidence>
<keyword evidence="9" id="KW-0067">ATP-binding</keyword>
<evidence type="ECO:0000313" key="10">
    <source>
        <dbReference type="Proteomes" id="UP001597264"/>
    </source>
</evidence>
<evidence type="ECO:0000256" key="6">
    <source>
        <dbReference type="SAM" id="MobiDB-lite"/>
    </source>
</evidence>
<dbReference type="InterPro" id="IPR003594">
    <property type="entry name" value="HATPase_dom"/>
</dbReference>
<dbReference type="SUPFAM" id="SSF47384">
    <property type="entry name" value="Homodimeric domain of signal transducing histidine kinase"/>
    <property type="match status" value="1"/>
</dbReference>
<dbReference type="Gene3D" id="3.30.450.20">
    <property type="entry name" value="PAS domain"/>
    <property type="match status" value="2"/>
</dbReference>
<evidence type="ECO:0000256" key="4">
    <source>
        <dbReference type="ARBA" id="ARBA00022679"/>
    </source>
</evidence>
<feature type="domain" description="Histidine kinase" evidence="7">
    <location>
        <begin position="309"/>
        <end position="527"/>
    </location>
</feature>
<dbReference type="InterPro" id="IPR000014">
    <property type="entry name" value="PAS"/>
</dbReference>
<dbReference type="Pfam" id="PF00512">
    <property type="entry name" value="HisKA"/>
    <property type="match status" value="1"/>
</dbReference>
<dbReference type="Gene3D" id="1.10.287.130">
    <property type="match status" value="1"/>
</dbReference>
<dbReference type="SUPFAM" id="SSF52172">
    <property type="entry name" value="CheY-like"/>
    <property type="match status" value="1"/>
</dbReference>
<dbReference type="PANTHER" id="PTHR43047:SF72">
    <property type="entry name" value="OSMOSENSING HISTIDINE PROTEIN KINASE SLN1"/>
    <property type="match status" value="1"/>
</dbReference>
<feature type="region of interest" description="Disordered" evidence="6">
    <location>
        <begin position="661"/>
        <end position="687"/>
    </location>
</feature>
<keyword evidence="10" id="KW-1185">Reference proteome</keyword>
<evidence type="ECO:0000256" key="3">
    <source>
        <dbReference type="ARBA" id="ARBA00022553"/>
    </source>
</evidence>
<dbReference type="SMART" id="SM00086">
    <property type="entry name" value="PAC"/>
    <property type="match status" value="2"/>
</dbReference>
<dbReference type="CDD" id="cd00130">
    <property type="entry name" value="PAS"/>
    <property type="match status" value="1"/>
</dbReference>
<evidence type="ECO:0000313" key="9">
    <source>
        <dbReference type="EMBL" id="MFD1215273.1"/>
    </source>
</evidence>
<dbReference type="PRINTS" id="PR00344">
    <property type="entry name" value="BCTRLSENSOR"/>
</dbReference>
<accession>A0ABW3U378</accession>
<reference evidence="10" key="1">
    <citation type="journal article" date="2019" name="Int. J. Syst. Evol. Microbiol.">
        <title>The Global Catalogue of Microorganisms (GCM) 10K type strain sequencing project: providing services to taxonomists for standard genome sequencing and annotation.</title>
        <authorList>
            <consortium name="The Broad Institute Genomics Platform"/>
            <consortium name="The Broad Institute Genome Sequencing Center for Infectious Disease"/>
            <person name="Wu L."/>
            <person name="Ma J."/>
        </authorList>
    </citation>
    <scope>NUCLEOTIDE SEQUENCE [LARGE SCALE GENOMIC DNA]</scope>
    <source>
        <strain evidence="10">CCUG 54356</strain>
    </source>
</reference>
<comment type="caution">
    <text evidence="9">The sequence shown here is derived from an EMBL/GenBank/DDBJ whole genome shotgun (WGS) entry which is preliminary data.</text>
</comment>
<dbReference type="PROSITE" id="PS50109">
    <property type="entry name" value="HIS_KIN"/>
    <property type="match status" value="1"/>
</dbReference>
<dbReference type="GO" id="GO:0005524">
    <property type="term" value="F:ATP binding"/>
    <property type="evidence" value="ECO:0007669"/>
    <property type="project" value="UniProtKB-KW"/>
</dbReference>
<dbReference type="InterPro" id="IPR011006">
    <property type="entry name" value="CheY-like_superfamily"/>
</dbReference>
<dbReference type="Proteomes" id="UP001597264">
    <property type="component" value="Unassembled WGS sequence"/>
</dbReference>
<keyword evidence="4" id="KW-0808">Transferase</keyword>
<dbReference type="EMBL" id="JBHTLR010000004">
    <property type="protein sequence ID" value="MFD1215273.1"/>
    <property type="molecule type" value="Genomic_DNA"/>
</dbReference>
<dbReference type="Pfam" id="PF02518">
    <property type="entry name" value="HATPase_c"/>
    <property type="match status" value="1"/>
</dbReference>
<dbReference type="SMART" id="SM00387">
    <property type="entry name" value="HATPase_c"/>
    <property type="match status" value="1"/>
</dbReference>
<dbReference type="EC" id="2.7.13.3" evidence="2"/>
<evidence type="ECO:0000256" key="1">
    <source>
        <dbReference type="ARBA" id="ARBA00000085"/>
    </source>
</evidence>
<evidence type="ECO:0000259" key="7">
    <source>
        <dbReference type="PROSITE" id="PS50109"/>
    </source>
</evidence>